<dbReference type="RefSeq" id="WP_212656923.1">
    <property type="nucleotide sequence ID" value="NZ_JAGXTP010000001.1"/>
</dbReference>
<protein>
    <submittedName>
        <fullName evidence="4">PRC-barrel domain-containing protein</fullName>
    </submittedName>
</protein>
<dbReference type="Pfam" id="PF05239">
    <property type="entry name" value="PRC"/>
    <property type="match status" value="2"/>
</dbReference>
<proteinExistence type="predicted"/>
<dbReference type="InterPro" id="IPR011033">
    <property type="entry name" value="PRC_barrel-like_sf"/>
</dbReference>
<feature type="compositionally biased region" description="Low complexity" evidence="1">
    <location>
        <begin position="26"/>
        <end position="44"/>
    </location>
</feature>
<feature type="chain" id="PRO_5036806992" evidence="2">
    <location>
        <begin position="22"/>
        <end position="343"/>
    </location>
</feature>
<dbReference type="PANTHER" id="PTHR36505:SF1">
    <property type="entry name" value="BLR1072 PROTEIN"/>
    <property type="match status" value="1"/>
</dbReference>
<gene>
    <name evidence="4" type="ORF">KD146_01125</name>
</gene>
<feature type="domain" description="PRC-barrel" evidence="3">
    <location>
        <begin position="89"/>
        <end position="152"/>
    </location>
</feature>
<evidence type="ECO:0000259" key="3">
    <source>
        <dbReference type="Pfam" id="PF05239"/>
    </source>
</evidence>
<sequence length="343" mass="35834">MIRTLMATTALAALMSTGAMAQEAAPATDAMAPATTEAPADPAMGTDAMAPATGDAMSTEMHTEAGDHDEMYQSFDLATGYTSVDTDNLATRLIDQPVYSSAGDDAEEIGNVTDLVFTEDGKISAVVIGVGGFLGIGEKSVAVDFASLEFTVATDNTERWVLPTTADELNNAPDFTFDDDKPADNMNTADGMTPANPAMAPADPAMAPADPAMAPADPAMQPADGAAAAMPRDGYERVDYEALTADNLEGATVIGPDGEDIAEVGDILLTEDGKIDAMVVDFGGFLGLGQKRVAVGMDNLEFAANEDGDYVIYSDFTREQLEAQPEYNEDTYASDPAQRATDM</sequence>
<reference evidence="4" key="1">
    <citation type="submission" date="2021-04" db="EMBL/GenBank/DDBJ databases">
        <title>Devosia litorisediminis sp. nov., isolated from a sand dune.</title>
        <authorList>
            <person name="Park S."/>
            <person name="Yoon J.-H."/>
        </authorList>
    </citation>
    <scope>NUCLEOTIDE SEQUENCE</scope>
    <source>
        <strain evidence="4">BSSL-BM10</strain>
    </source>
</reference>
<keyword evidence="5" id="KW-1185">Reference proteome</keyword>
<dbReference type="Proteomes" id="UP000678281">
    <property type="component" value="Unassembled WGS sequence"/>
</dbReference>
<evidence type="ECO:0000313" key="4">
    <source>
        <dbReference type="EMBL" id="MBS3847286.1"/>
    </source>
</evidence>
<dbReference type="EMBL" id="JAGXTP010000001">
    <property type="protein sequence ID" value="MBS3847286.1"/>
    <property type="molecule type" value="Genomic_DNA"/>
</dbReference>
<accession>A0A942E4H3</accession>
<dbReference type="SUPFAM" id="SSF50346">
    <property type="entry name" value="PRC-barrel domain"/>
    <property type="match status" value="2"/>
</dbReference>
<keyword evidence="2" id="KW-0732">Signal</keyword>
<organism evidence="4 5">
    <name type="scientific">Devosia litorisediminis</name>
    <dbReference type="NCBI Taxonomy" id="2829817"/>
    <lineage>
        <taxon>Bacteria</taxon>
        <taxon>Pseudomonadati</taxon>
        <taxon>Pseudomonadota</taxon>
        <taxon>Alphaproteobacteria</taxon>
        <taxon>Hyphomicrobiales</taxon>
        <taxon>Devosiaceae</taxon>
        <taxon>Devosia</taxon>
    </lineage>
</organism>
<feature type="signal peptide" evidence="2">
    <location>
        <begin position="1"/>
        <end position="21"/>
    </location>
</feature>
<comment type="caution">
    <text evidence="4">The sequence shown here is derived from an EMBL/GenBank/DDBJ whole genome shotgun (WGS) entry which is preliminary data.</text>
</comment>
<dbReference type="PANTHER" id="PTHR36505">
    <property type="entry name" value="BLR1072 PROTEIN"/>
    <property type="match status" value="1"/>
</dbReference>
<feature type="region of interest" description="Disordered" evidence="1">
    <location>
        <begin position="171"/>
        <end position="200"/>
    </location>
</feature>
<evidence type="ECO:0000256" key="2">
    <source>
        <dbReference type="SAM" id="SignalP"/>
    </source>
</evidence>
<dbReference type="Gene3D" id="2.30.30.240">
    <property type="entry name" value="PRC-barrel domain"/>
    <property type="match status" value="2"/>
</dbReference>
<name>A0A942E4H3_9HYPH</name>
<feature type="region of interest" description="Disordered" evidence="1">
    <location>
        <begin position="322"/>
        <end position="343"/>
    </location>
</feature>
<dbReference type="AlphaFoldDB" id="A0A942E4H3"/>
<feature type="region of interest" description="Disordered" evidence="1">
    <location>
        <begin position="26"/>
        <end position="59"/>
    </location>
</feature>
<feature type="domain" description="PRC-barrel" evidence="3">
    <location>
        <begin position="244"/>
        <end position="310"/>
    </location>
</feature>
<evidence type="ECO:0000256" key="1">
    <source>
        <dbReference type="SAM" id="MobiDB-lite"/>
    </source>
</evidence>
<dbReference type="InterPro" id="IPR027275">
    <property type="entry name" value="PRC-brl_dom"/>
</dbReference>
<evidence type="ECO:0000313" key="5">
    <source>
        <dbReference type="Proteomes" id="UP000678281"/>
    </source>
</evidence>